<dbReference type="PANTHER" id="PTHR35981:SF2">
    <property type="entry name" value="ION TRANSPORT PEPTIDE, ISOFORM C"/>
    <property type="match status" value="1"/>
</dbReference>
<feature type="chain" id="PRO_5020191882" evidence="4">
    <location>
        <begin position="32"/>
        <end position="109"/>
    </location>
</feature>
<reference evidence="5 6" key="2">
    <citation type="journal article" date="2019" name="G3 (Bethesda)">
        <title>Hybrid Assembly of the Genome of the Entomopathogenic Nematode Steinernema carpocapsae Identifies the X-Chromosome.</title>
        <authorList>
            <person name="Serra L."/>
            <person name="Macchietto M."/>
            <person name="Macias-Munoz A."/>
            <person name="McGill C.J."/>
            <person name="Rodriguez I.M."/>
            <person name="Rodriguez B."/>
            <person name="Murad R."/>
            <person name="Mortazavi A."/>
        </authorList>
    </citation>
    <scope>NUCLEOTIDE SEQUENCE [LARGE SCALE GENOMIC DNA]</scope>
    <source>
        <strain evidence="5 6">ALL</strain>
    </source>
</reference>
<name>A0A4U5M5G5_STECR</name>
<dbReference type="EMBL" id="AZBU02000009">
    <property type="protein sequence ID" value="TKR64096.1"/>
    <property type="molecule type" value="Genomic_DNA"/>
</dbReference>
<feature type="disulfide bond" evidence="3">
    <location>
        <begin position="48"/>
        <end position="86"/>
    </location>
</feature>
<keyword evidence="6" id="KW-1185">Reference proteome</keyword>
<gene>
    <name evidence="5" type="ORF">L596_024686</name>
</gene>
<proteinExistence type="inferred from homology"/>
<dbReference type="Proteomes" id="UP000298663">
    <property type="component" value="Unassembled WGS sequence"/>
</dbReference>
<dbReference type="PANTHER" id="PTHR35981">
    <property type="entry name" value="ION TRANSPORT PEPTIDE, ISOFORM C"/>
    <property type="match status" value="1"/>
</dbReference>
<evidence type="ECO:0000256" key="2">
    <source>
        <dbReference type="ARBA" id="ARBA00023157"/>
    </source>
</evidence>
<dbReference type="PROSITE" id="PS01250">
    <property type="entry name" value="CHH_MIH_GIH"/>
    <property type="match status" value="1"/>
</dbReference>
<keyword evidence="2 3" id="KW-1015">Disulfide bond</keyword>
<reference evidence="5 6" key="1">
    <citation type="journal article" date="2015" name="Genome Biol.">
        <title>Comparative genomics of Steinernema reveals deeply conserved gene regulatory networks.</title>
        <authorList>
            <person name="Dillman A.R."/>
            <person name="Macchietto M."/>
            <person name="Porter C.F."/>
            <person name="Rogers A."/>
            <person name="Williams B."/>
            <person name="Antoshechkin I."/>
            <person name="Lee M.M."/>
            <person name="Goodwin Z."/>
            <person name="Lu X."/>
            <person name="Lewis E.E."/>
            <person name="Goodrich-Blair H."/>
            <person name="Stock S.P."/>
            <person name="Adams B.J."/>
            <person name="Sternberg P.W."/>
            <person name="Mortazavi A."/>
        </authorList>
    </citation>
    <scope>NUCLEOTIDE SEQUENCE [LARGE SCALE GENOMIC DNA]</scope>
    <source>
        <strain evidence="5 6">ALL</strain>
    </source>
</reference>
<protein>
    <submittedName>
        <fullName evidence="5">Uncharacterized protein</fullName>
    </submittedName>
</protein>
<dbReference type="GO" id="GO:0007623">
    <property type="term" value="P:circadian rhythm"/>
    <property type="evidence" value="ECO:0007669"/>
    <property type="project" value="TreeGrafter"/>
</dbReference>
<keyword evidence="4" id="KW-0732">Signal</keyword>
<dbReference type="InterPro" id="IPR018251">
    <property type="entry name" value="Crust_neurhormone_CS"/>
</dbReference>
<dbReference type="GO" id="GO:0005184">
    <property type="term" value="F:neuropeptide hormone activity"/>
    <property type="evidence" value="ECO:0007669"/>
    <property type="project" value="InterPro"/>
</dbReference>
<dbReference type="STRING" id="34508.A0A4U5M5G5"/>
<comment type="caution">
    <text evidence="5">The sequence shown here is derived from an EMBL/GenBank/DDBJ whole genome shotgun (WGS) entry which is preliminary data.</text>
</comment>
<dbReference type="InterPro" id="IPR035957">
    <property type="entry name" value="Crust_neurohorm_sf"/>
</dbReference>
<dbReference type="Pfam" id="PF01147">
    <property type="entry name" value="Crust_neurohorm"/>
    <property type="match status" value="1"/>
</dbReference>
<dbReference type="InterPro" id="IPR031098">
    <property type="entry name" value="Crust_neurohorm"/>
</dbReference>
<evidence type="ECO:0000313" key="5">
    <source>
        <dbReference type="EMBL" id="TKR64096.1"/>
    </source>
</evidence>
<feature type="signal peptide" evidence="4">
    <location>
        <begin position="1"/>
        <end position="31"/>
    </location>
</feature>
<accession>A0A4U5M5G5</accession>
<dbReference type="GO" id="GO:0005576">
    <property type="term" value="C:extracellular region"/>
    <property type="evidence" value="ECO:0007669"/>
    <property type="project" value="InterPro"/>
</dbReference>
<feature type="disulfide bond" evidence="3">
    <location>
        <begin position="67"/>
        <end position="95"/>
    </location>
</feature>
<dbReference type="AlphaFoldDB" id="A0A4U5M5G5"/>
<dbReference type="SUPFAM" id="SSF81778">
    <property type="entry name" value="Crustacean CHH/MIH/GIH neurohormone"/>
    <property type="match status" value="1"/>
</dbReference>
<dbReference type="OrthoDB" id="6365952at2759"/>
<evidence type="ECO:0000256" key="1">
    <source>
        <dbReference type="ARBA" id="ARBA00005447"/>
    </source>
</evidence>
<sequence length="109" mass="12555">MFTFVSQKSLSASKAVLLALVVVCVMSSVSSSRIFKIQDESIVSKPKCEIHGNNPLHVVMDRVCLMCHEMYSHERPNMRMECRMDCFRTENFRNCLKIFSPADRQSQYA</sequence>
<evidence type="ECO:0000256" key="3">
    <source>
        <dbReference type="PIRSR" id="PIRSR631098-51"/>
    </source>
</evidence>
<dbReference type="Gene3D" id="1.10.2010.10">
    <property type="entry name" value="Crustacean CHH/MIH/GIH neurohormone"/>
    <property type="match status" value="1"/>
</dbReference>
<feature type="disulfide bond" evidence="3">
    <location>
        <begin position="64"/>
        <end position="82"/>
    </location>
</feature>
<organism evidence="5 6">
    <name type="scientific">Steinernema carpocapsae</name>
    <name type="common">Entomopathogenic nematode</name>
    <dbReference type="NCBI Taxonomy" id="34508"/>
    <lineage>
        <taxon>Eukaryota</taxon>
        <taxon>Metazoa</taxon>
        <taxon>Ecdysozoa</taxon>
        <taxon>Nematoda</taxon>
        <taxon>Chromadorea</taxon>
        <taxon>Rhabditida</taxon>
        <taxon>Tylenchina</taxon>
        <taxon>Panagrolaimomorpha</taxon>
        <taxon>Strongyloidoidea</taxon>
        <taxon>Steinernematidae</taxon>
        <taxon>Steinernema</taxon>
    </lineage>
</organism>
<comment type="similarity">
    <text evidence="1">Belongs to the arthropod CHH/MIH/GIH/VIH hormone family.</text>
</comment>
<evidence type="ECO:0000313" key="6">
    <source>
        <dbReference type="Proteomes" id="UP000298663"/>
    </source>
</evidence>
<evidence type="ECO:0000256" key="4">
    <source>
        <dbReference type="SAM" id="SignalP"/>
    </source>
</evidence>